<accession>A0AA37BYQ7</accession>
<dbReference type="GO" id="GO:0003700">
    <property type="term" value="F:DNA-binding transcription factor activity"/>
    <property type="evidence" value="ECO:0007669"/>
    <property type="project" value="InterPro"/>
</dbReference>
<evidence type="ECO:0000313" key="6">
    <source>
        <dbReference type="EMBL" id="GHI47276.1"/>
    </source>
</evidence>
<dbReference type="Gene3D" id="1.10.10.10">
    <property type="entry name" value="Winged helix-like DNA-binding domain superfamily/Winged helix DNA-binding domain"/>
    <property type="match status" value="1"/>
</dbReference>
<evidence type="ECO:0000256" key="2">
    <source>
        <dbReference type="ARBA" id="ARBA00023125"/>
    </source>
</evidence>
<dbReference type="InterPro" id="IPR023187">
    <property type="entry name" value="Tscrpt_reg_MarR-type_CS"/>
</dbReference>
<dbReference type="GO" id="GO:0003677">
    <property type="term" value="F:DNA binding"/>
    <property type="evidence" value="ECO:0007669"/>
    <property type="project" value="UniProtKB-KW"/>
</dbReference>
<proteinExistence type="predicted"/>
<dbReference type="InterPro" id="IPR000835">
    <property type="entry name" value="HTH_MarR-typ"/>
</dbReference>
<dbReference type="PANTHER" id="PTHR33164:SF103">
    <property type="entry name" value="REGULATORY PROTEIN MARR"/>
    <property type="match status" value="1"/>
</dbReference>
<evidence type="ECO:0000313" key="7">
    <source>
        <dbReference type="Proteomes" id="UP001051844"/>
    </source>
</evidence>
<comment type="caution">
    <text evidence="6">The sequence shown here is derived from an EMBL/GenBank/DDBJ whole genome shotgun (WGS) entry which is preliminary data.</text>
</comment>
<dbReference type="InterPro" id="IPR036388">
    <property type="entry name" value="WH-like_DNA-bd_sf"/>
</dbReference>
<dbReference type="PANTHER" id="PTHR33164">
    <property type="entry name" value="TRANSCRIPTIONAL REGULATOR, MARR FAMILY"/>
    <property type="match status" value="1"/>
</dbReference>
<dbReference type="SMART" id="SM00347">
    <property type="entry name" value="HTH_MARR"/>
    <property type="match status" value="1"/>
</dbReference>
<dbReference type="InterPro" id="IPR036390">
    <property type="entry name" value="WH_DNA-bd_sf"/>
</dbReference>
<dbReference type="Proteomes" id="UP001051844">
    <property type="component" value="Unassembled WGS sequence"/>
</dbReference>
<evidence type="ECO:0000256" key="1">
    <source>
        <dbReference type="ARBA" id="ARBA00023015"/>
    </source>
</evidence>
<sequence length="173" mass="18239">MGSVERTTHTAGGDTAARKASPALPSGSLAHDLALVLPALHRALDRRVDADFPHPKPAEGQIALMRLIRDREGVTVREAAEVLLVKPNNLSATVTQMVAAGLVERRRDPDDKRVTHLHLTPTAAERTHAVDELIGGYVEQALAGLSDGERGALGAAVGALHLLERGLHPSSAS</sequence>
<organism evidence="6 7">
    <name type="scientific">Streptomyces albidoflavus</name>
    <dbReference type="NCBI Taxonomy" id="1886"/>
    <lineage>
        <taxon>Bacteria</taxon>
        <taxon>Bacillati</taxon>
        <taxon>Actinomycetota</taxon>
        <taxon>Actinomycetes</taxon>
        <taxon>Kitasatosporales</taxon>
        <taxon>Streptomycetaceae</taxon>
        <taxon>Streptomyces</taxon>
        <taxon>Streptomyces albidoflavus group</taxon>
    </lineage>
</organism>
<reference evidence="6" key="1">
    <citation type="submission" date="2022-09" db="EMBL/GenBank/DDBJ databases">
        <title>Whole genome shotgun sequence of Streptomyces albidoflavus NBRC 12854.</title>
        <authorList>
            <person name="Komaki H."/>
            <person name="Tamura T."/>
        </authorList>
    </citation>
    <scope>NUCLEOTIDE SEQUENCE</scope>
    <source>
        <strain evidence="6">NBRC 12854</strain>
    </source>
</reference>
<protein>
    <submittedName>
        <fullName evidence="6">MarR family transcriptional regulator</fullName>
    </submittedName>
</protein>
<keyword evidence="1" id="KW-0805">Transcription regulation</keyword>
<dbReference type="GO" id="GO:0006950">
    <property type="term" value="P:response to stress"/>
    <property type="evidence" value="ECO:0007669"/>
    <property type="project" value="TreeGrafter"/>
</dbReference>
<name>A0AA37BYQ7_9ACTN</name>
<evidence type="ECO:0000259" key="5">
    <source>
        <dbReference type="PROSITE" id="PS50995"/>
    </source>
</evidence>
<feature type="domain" description="HTH marR-type" evidence="5">
    <location>
        <begin position="30"/>
        <end position="162"/>
    </location>
</feature>
<dbReference type="Pfam" id="PF12802">
    <property type="entry name" value="MarR_2"/>
    <property type="match status" value="1"/>
</dbReference>
<feature type="region of interest" description="Disordered" evidence="4">
    <location>
        <begin position="1"/>
        <end position="24"/>
    </location>
</feature>
<dbReference type="AlphaFoldDB" id="A0AA37BYQ7"/>
<gene>
    <name evidence="6" type="ORF">ScoT_34500</name>
</gene>
<evidence type="ECO:0000256" key="4">
    <source>
        <dbReference type="SAM" id="MobiDB-lite"/>
    </source>
</evidence>
<dbReference type="EMBL" id="BNDZ01000005">
    <property type="protein sequence ID" value="GHI47276.1"/>
    <property type="molecule type" value="Genomic_DNA"/>
</dbReference>
<dbReference type="PROSITE" id="PS01117">
    <property type="entry name" value="HTH_MARR_1"/>
    <property type="match status" value="1"/>
</dbReference>
<evidence type="ECO:0000256" key="3">
    <source>
        <dbReference type="ARBA" id="ARBA00023163"/>
    </source>
</evidence>
<dbReference type="PROSITE" id="PS50995">
    <property type="entry name" value="HTH_MARR_2"/>
    <property type="match status" value="1"/>
</dbReference>
<dbReference type="InterPro" id="IPR039422">
    <property type="entry name" value="MarR/SlyA-like"/>
</dbReference>
<keyword evidence="3" id="KW-0804">Transcription</keyword>
<keyword evidence="2" id="KW-0238">DNA-binding</keyword>
<dbReference type="SUPFAM" id="SSF46785">
    <property type="entry name" value="Winged helix' DNA-binding domain"/>
    <property type="match status" value="1"/>
</dbReference>